<dbReference type="SUPFAM" id="SSF56059">
    <property type="entry name" value="Glutathione synthetase ATP-binding domain-like"/>
    <property type="match status" value="1"/>
</dbReference>
<dbReference type="GO" id="GO:0000226">
    <property type="term" value="P:microtubule cytoskeleton organization"/>
    <property type="evidence" value="ECO:0007669"/>
    <property type="project" value="TreeGrafter"/>
</dbReference>
<feature type="region of interest" description="Disordered" evidence="9">
    <location>
        <begin position="1045"/>
        <end position="1140"/>
    </location>
</feature>
<organism evidence="10 11">
    <name type="scientific">Cricetulus griseus</name>
    <name type="common">Chinese hamster</name>
    <name type="synonym">Cricetulus barabensis griseus</name>
    <dbReference type="NCBI Taxonomy" id="10029"/>
    <lineage>
        <taxon>Eukaryota</taxon>
        <taxon>Metazoa</taxon>
        <taxon>Chordata</taxon>
        <taxon>Craniata</taxon>
        <taxon>Vertebrata</taxon>
        <taxon>Euteleostomi</taxon>
        <taxon>Mammalia</taxon>
        <taxon>Eutheria</taxon>
        <taxon>Euarchontoglires</taxon>
        <taxon>Glires</taxon>
        <taxon>Rodentia</taxon>
        <taxon>Myomorpha</taxon>
        <taxon>Muroidea</taxon>
        <taxon>Cricetidae</taxon>
        <taxon>Cricetinae</taxon>
        <taxon>Cricetulus</taxon>
    </lineage>
</organism>
<feature type="region of interest" description="Disordered" evidence="9">
    <location>
        <begin position="1"/>
        <end position="20"/>
    </location>
</feature>
<feature type="region of interest" description="Disordered" evidence="9">
    <location>
        <begin position="954"/>
        <end position="998"/>
    </location>
</feature>
<evidence type="ECO:0000256" key="9">
    <source>
        <dbReference type="SAM" id="MobiDB-lite"/>
    </source>
</evidence>
<proteinExistence type="inferred from homology"/>
<feature type="region of interest" description="Disordered" evidence="9">
    <location>
        <begin position="585"/>
        <end position="627"/>
    </location>
</feature>
<keyword evidence="6" id="KW-0067">ATP-binding</keyword>
<evidence type="ECO:0000256" key="3">
    <source>
        <dbReference type="ARBA" id="ARBA00022598"/>
    </source>
</evidence>
<evidence type="ECO:0000256" key="5">
    <source>
        <dbReference type="ARBA" id="ARBA00022741"/>
    </source>
</evidence>
<feature type="region of interest" description="Disordered" evidence="9">
    <location>
        <begin position="833"/>
        <end position="903"/>
    </location>
</feature>
<keyword evidence="3" id="KW-0436">Ligase</keyword>
<dbReference type="GO" id="GO:0070740">
    <property type="term" value="F:tubulin-glutamic acid ligase activity"/>
    <property type="evidence" value="ECO:0007669"/>
    <property type="project" value="TreeGrafter"/>
</dbReference>
<dbReference type="PaxDb" id="10029-XP_007626766.1"/>
<reference evidence="11" key="1">
    <citation type="journal article" date="2011" name="Nat. Biotechnol.">
        <title>The genomic sequence of the Chinese hamster ovary (CHO)-K1 cell line.</title>
        <authorList>
            <person name="Xu X."/>
            <person name="Nagarajan H."/>
            <person name="Lewis N.E."/>
            <person name="Pan S."/>
            <person name="Cai Z."/>
            <person name="Liu X."/>
            <person name="Chen W."/>
            <person name="Xie M."/>
            <person name="Wang W."/>
            <person name="Hammond S."/>
            <person name="Andersen M.R."/>
            <person name="Neff N."/>
            <person name="Passarelli B."/>
            <person name="Koh W."/>
            <person name="Fan H.C."/>
            <person name="Wang J."/>
            <person name="Gui Y."/>
            <person name="Lee K.H."/>
            <person name="Betenbaugh M.J."/>
            <person name="Quake S.R."/>
            <person name="Famili I."/>
            <person name="Palsson B.O."/>
            <person name="Wang J."/>
        </authorList>
    </citation>
    <scope>NUCLEOTIDE SEQUENCE [LARGE SCALE GENOMIC DNA]</scope>
    <source>
        <strain evidence="11">CHO K1 cell line</strain>
    </source>
</reference>
<evidence type="ECO:0000313" key="11">
    <source>
        <dbReference type="Proteomes" id="UP000001075"/>
    </source>
</evidence>
<dbReference type="GO" id="GO:0005874">
    <property type="term" value="C:microtubule"/>
    <property type="evidence" value="ECO:0007669"/>
    <property type="project" value="UniProtKB-KW"/>
</dbReference>
<dbReference type="GO" id="GO:0030991">
    <property type="term" value="C:intraciliary transport particle A"/>
    <property type="evidence" value="ECO:0007669"/>
    <property type="project" value="InterPro"/>
</dbReference>
<dbReference type="STRING" id="10029.G3HFS3"/>
<dbReference type="FunFam" id="3.30.470.20:FF:000009">
    <property type="entry name" value="tubulin polyglutamylase TTLL5 isoform X1"/>
    <property type="match status" value="1"/>
</dbReference>
<feature type="compositionally biased region" description="Polar residues" evidence="9">
    <location>
        <begin position="985"/>
        <end position="997"/>
    </location>
</feature>
<evidence type="ECO:0000256" key="8">
    <source>
        <dbReference type="ARBA" id="ARBA00049274"/>
    </source>
</evidence>
<dbReference type="Gene3D" id="3.30.470.20">
    <property type="entry name" value="ATP-grasp fold, B domain"/>
    <property type="match status" value="1"/>
</dbReference>
<comment type="cofactor">
    <cofactor evidence="1">
        <name>Mg(2+)</name>
        <dbReference type="ChEBI" id="CHEBI:18420"/>
    </cofactor>
</comment>
<protein>
    <recommendedName>
        <fullName evidence="7">Tubulin--tyrosine ligase-like protein 5</fullName>
    </recommendedName>
</protein>
<evidence type="ECO:0000256" key="4">
    <source>
        <dbReference type="ARBA" id="ARBA00022701"/>
    </source>
</evidence>
<feature type="compositionally biased region" description="Basic and acidic residues" evidence="9">
    <location>
        <begin position="849"/>
        <end position="862"/>
    </location>
</feature>
<evidence type="ECO:0000256" key="6">
    <source>
        <dbReference type="ARBA" id="ARBA00022840"/>
    </source>
</evidence>
<keyword evidence="5" id="KW-0547">Nucleotide-binding</keyword>
<dbReference type="Proteomes" id="UP000001075">
    <property type="component" value="Unassembled WGS sequence"/>
</dbReference>
<dbReference type="InParanoid" id="G3HFS3"/>
<feature type="compositionally biased region" description="Low complexity" evidence="9">
    <location>
        <begin position="838"/>
        <end position="847"/>
    </location>
</feature>
<feature type="compositionally biased region" description="Basic and acidic residues" evidence="9">
    <location>
        <begin position="1115"/>
        <end position="1124"/>
    </location>
</feature>
<dbReference type="PROSITE" id="PS51221">
    <property type="entry name" value="TTL"/>
    <property type="match status" value="1"/>
</dbReference>
<dbReference type="GO" id="GO:0015631">
    <property type="term" value="F:tubulin binding"/>
    <property type="evidence" value="ECO:0007669"/>
    <property type="project" value="TreeGrafter"/>
</dbReference>
<feature type="compositionally biased region" description="Acidic residues" evidence="9">
    <location>
        <begin position="597"/>
        <end position="617"/>
    </location>
</feature>
<dbReference type="GO" id="GO:0036064">
    <property type="term" value="C:ciliary basal body"/>
    <property type="evidence" value="ECO:0007669"/>
    <property type="project" value="TreeGrafter"/>
</dbReference>
<keyword evidence="4" id="KW-0493">Microtubule</keyword>
<feature type="compositionally biased region" description="Polar residues" evidence="9">
    <location>
        <begin position="1068"/>
        <end position="1088"/>
    </location>
</feature>
<evidence type="ECO:0000256" key="1">
    <source>
        <dbReference type="ARBA" id="ARBA00001946"/>
    </source>
</evidence>
<dbReference type="AlphaFoldDB" id="G3HFS3"/>
<dbReference type="FunCoup" id="G3HFS3">
    <property type="interactions" value="1476"/>
</dbReference>
<dbReference type="eggNOG" id="KOG2156">
    <property type="taxonomic scope" value="Eukaryota"/>
</dbReference>
<dbReference type="InterPro" id="IPR004344">
    <property type="entry name" value="TTL/TTLL_fam"/>
</dbReference>
<gene>
    <name evidence="10" type="ORF">I79_009438</name>
</gene>
<dbReference type="PANTHER" id="PTHR12241">
    <property type="entry name" value="TUBULIN POLYGLUTAMYLASE"/>
    <property type="match status" value="1"/>
</dbReference>
<accession>G3HFS3</accession>
<name>G3HFS3_CRIGR</name>
<dbReference type="Pfam" id="PF15305">
    <property type="entry name" value="IFT43"/>
    <property type="match status" value="1"/>
</dbReference>
<comment type="catalytic activity">
    <reaction evidence="8">
        <text>L-glutamyl-[protein] + L-glutamate + ATP = gamma-L-glutamyl-L-glutamyl-[protein] + ADP + phosphate + H(+)</text>
        <dbReference type="Rhea" id="RHEA:60144"/>
        <dbReference type="Rhea" id="RHEA-COMP:10208"/>
        <dbReference type="Rhea" id="RHEA-COMP:15517"/>
        <dbReference type="ChEBI" id="CHEBI:15378"/>
        <dbReference type="ChEBI" id="CHEBI:29973"/>
        <dbReference type="ChEBI" id="CHEBI:29985"/>
        <dbReference type="ChEBI" id="CHEBI:30616"/>
        <dbReference type="ChEBI" id="CHEBI:43474"/>
        <dbReference type="ChEBI" id="CHEBI:143622"/>
        <dbReference type="ChEBI" id="CHEBI:456216"/>
    </reaction>
    <physiologicalReaction direction="left-to-right" evidence="8">
        <dbReference type="Rhea" id="RHEA:60145"/>
    </physiologicalReaction>
</comment>
<evidence type="ECO:0000256" key="7">
    <source>
        <dbReference type="ARBA" id="ARBA00041448"/>
    </source>
</evidence>
<dbReference type="Pfam" id="PF03133">
    <property type="entry name" value="TTL"/>
    <property type="match status" value="1"/>
</dbReference>
<dbReference type="InterPro" id="IPR029302">
    <property type="entry name" value="IFT43"/>
</dbReference>
<dbReference type="PANTHER" id="PTHR12241:SF145">
    <property type="entry name" value="TUBULIN POLYGLUTAMYLASE TTLL5"/>
    <property type="match status" value="1"/>
</dbReference>
<feature type="compositionally biased region" description="Basic residues" evidence="9">
    <location>
        <begin position="1055"/>
        <end position="1064"/>
    </location>
</feature>
<evidence type="ECO:0000256" key="2">
    <source>
        <dbReference type="ARBA" id="ARBA00006820"/>
    </source>
</evidence>
<evidence type="ECO:0000313" key="10">
    <source>
        <dbReference type="EMBL" id="EGW02806.1"/>
    </source>
</evidence>
<dbReference type="GlyGen" id="G3HFS3">
    <property type="glycosylation" value="1 site"/>
</dbReference>
<comment type="similarity">
    <text evidence="2">Belongs to the tubulin--tyrosine ligase family.</text>
</comment>
<dbReference type="EMBL" id="JH000334">
    <property type="protein sequence ID" value="EGW02806.1"/>
    <property type="molecule type" value="Genomic_DNA"/>
</dbReference>
<dbReference type="eggNOG" id="KOG2157">
    <property type="taxonomic scope" value="Eukaryota"/>
</dbReference>
<sequence length="1247" mass="141834">MPVVMARDLEETASSSEDEDLVNQEDHPCIMWTGGCRRIPVLVFHAEAILTKDNNIRVIGERYHLSYKIVRTDSRLVRSILTAHGFHEVHPSSTDYNLMWTGSHLKPFLLRTLSEAQKVNHFPRSYELTRKDRLYKNIIRMQHTHGFKAFHILPQTFLLPAEYAEFCNSYSKDRGPWIVKPVASSRGRGVYLINNPNQISLEENILVSRYINNPLLIDDFKFDVRLYVLVTSYDPLVIYLYEEGLARFATVRYDQGSKNIRNQFMHLTNYSVNKKSGDYVSCDDPEVEDYGNKWSMSAMLRYLKQEGKDTTALMAHVEDLIIKTIISAELAIATACKTFVPHRSSCFELYGFDVLIDNTLKPWLLEVNLSPSLACDAPLDLKIKASMISDMFTVVGFVCQDPAQRISNRSIYPTFESSRRNPFQKPQRSRPLSASDAEMKNLVASAREKVPGKLGGSVLGLSMEEIKVLRRVKEENDRRGGFIRIFPTSETWEIYGSYLEHKTSMNYMLATRLFQDRGNPRRSLLTGRARVNSEGVPELKVESMNSKAKLHAALYERKLLSLEVRKRRRRNGRLRAMRPKYQVIAQPAEMNIKTETESEEEEEVGLDNEDEEQEASQEESAGSLGENQAKYTPSLTVIIENSPRESTMKVAEWTNKGDQCCKIETQEPESKFNLMQILQDNGNLSKVQARLAFSAYLQHVQVRLTKDSGGQTLSPSWAAKEDEQMELVVRFLKRASSNLQHSLRMVLPSRRLALLERRRILAHQLSDFIVVYNKETEQMAEKKSKKKLEEEEEDGVNAESFQEFIRQASEAELEEVLTFYTQKNKSASVFLGTHSKSSKNSSSYSDSGAKGDHPETIQEVKIKQPKQQQATEIHSDKLSPGAYHPHKHHSGIAKTQKESEDGSFNRRYNQSLVTAELQRLAEKQAARQYSPASHINLLTQQVANLNLASSVINRSSASTPPTLRPVISPSGPTWSIQPDLHTPENHSSPPGSRSLQTGGFAWEGEVENNAYSKATGVVPQHKYHPTAGSYQLHFALQQLEQQKLQSRQLLDQSRARHQGAKMGRRAQQDSTQAESYLSNKNSSLTQTGEAPPPKPPRRQGGWADDSVKMSKLGKKFSEEMEDRRLRQHSLTGSDEGEDIPVIPDLEDVQEEDFVLQVASPPSIQVNRVMTYRDLDNDLMKYSAFQTLDGEIDLKLLTKVLAPEHEVREDDVGWDWDHLYTEVSSELLTEWDLLRAEKEDPVGPSRYT</sequence>
<dbReference type="GO" id="GO:0005524">
    <property type="term" value="F:ATP binding"/>
    <property type="evidence" value="ECO:0007669"/>
    <property type="project" value="UniProtKB-KW"/>
</dbReference>